<evidence type="ECO:0000256" key="1">
    <source>
        <dbReference type="ARBA" id="ARBA00008984"/>
    </source>
</evidence>
<organism evidence="3 4">
    <name type="scientific">Salinarimonas ramus</name>
    <dbReference type="NCBI Taxonomy" id="690164"/>
    <lineage>
        <taxon>Bacteria</taxon>
        <taxon>Pseudomonadati</taxon>
        <taxon>Pseudomonadota</taxon>
        <taxon>Alphaproteobacteria</taxon>
        <taxon>Hyphomicrobiales</taxon>
        <taxon>Salinarimonadaceae</taxon>
        <taxon>Salinarimonas</taxon>
    </lineage>
</organism>
<dbReference type="SUPFAM" id="SSF64307">
    <property type="entry name" value="SirA-like"/>
    <property type="match status" value="1"/>
</dbReference>
<dbReference type="Gene3D" id="3.30.110.40">
    <property type="entry name" value="TusA-like domain"/>
    <property type="match status" value="1"/>
</dbReference>
<evidence type="ECO:0000313" key="4">
    <source>
        <dbReference type="Proteomes" id="UP000600449"/>
    </source>
</evidence>
<accession>A0A917V2E8</accession>
<keyword evidence="4" id="KW-1185">Reference proteome</keyword>
<dbReference type="InterPro" id="IPR001455">
    <property type="entry name" value="TusA-like"/>
</dbReference>
<dbReference type="AlphaFoldDB" id="A0A917V2E8"/>
<feature type="domain" description="UPF0033" evidence="2">
    <location>
        <begin position="6"/>
        <end position="30"/>
    </location>
</feature>
<comment type="caution">
    <text evidence="3">The sequence shown here is derived from an EMBL/GenBank/DDBJ whole genome shotgun (WGS) entry which is preliminary data.</text>
</comment>
<comment type="similarity">
    <text evidence="1">Belongs to the sulfur carrier protein TusA family.</text>
</comment>
<proteinExistence type="inferred from homology"/>
<dbReference type="PANTHER" id="PTHR33279:SF6">
    <property type="entry name" value="SULFUR CARRIER PROTEIN YEDF-RELATED"/>
    <property type="match status" value="1"/>
</dbReference>
<gene>
    <name evidence="3" type="ORF">GCM10011322_05850</name>
</gene>
<sequence>MTETELDLRGLKCPLPALKTRKALSRAEAGALLVVTCTDPMAAIDIPHLLNQTGDELLDREARAGENGAQLLVFRIRKAASASTASTKAGA</sequence>
<dbReference type="PANTHER" id="PTHR33279">
    <property type="entry name" value="SULFUR CARRIER PROTEIN YEDF-RELATED"/>
    <property type="match status" value="1"/>
</dbReference>
<name>A0A917V2E8_9HYPH</name>
<dbReference type="PROSITE" id="PS01148">
    <property type="entry name" value="UPF0033"/>
    <property type="match status" value="1"/>
</dbReference>
<reference evidence="3 4" key="1">
    <citation type="journal article" date="2014" name="Int. J. Syst. Evol. Microbiol.">
        <title>Complete genome sequence of Corynebacterium casei LMG S-19264T (=DSM 44701T), isolated from a smear-ripened cheese.</title>
        <authorList>
            <consortium name="US DOE Joint Genome Institute (JGI-PGF)"/>
            <person name="Walter F."/>
            <person name="Albersmeier A."/>
            <person name="Kalinowski J."/>
            <person name="Ruckert C."/>
        </authorList>
    </citation>
    <scope>NUCLEOTIDE SEQUENCE [LARGE SCALE GENOMIC DNA]</scope>
    <source>
        <strain evidence="3 4">CGMCC 1.9161</strain>
    </source>
</reference>
<dbReference type="EMBL" id="BMMF01000002">
    <property type="protein sequence ID" value="GGK22025.1"/>
    <property type="molecule type" value="Genomic_DNA"/>
</dbReference>
<dbReference type="Proteomes" id="UP000600449">
    <property type="component" value="Unassembled WGS sequence"/>
</dbReference>
<dbReference type="RefSeq" id="WP_188909392.1">
    <property type="nucleotide sequence ID" value="NZ_BMMF01000002.1"/>
</dbReference>
<evidence type="ECO:0000259" key="2">
    <source>
        <dbReference type="PROSITE" id="PS01148"/>
    </source>
</evidence>
<dbReference type="InterPro" id="IPR036868">
    <property type="entry name" value="TusA-like_sf"/>
</dbReference>
<evidence type="ECO:0000313" key="3">
    <source>
        <dbReference type="EMBL" id="GGK22025.1"/>
    </source>
</evidence>
<dbReference type="CDD" id="cd00291">
    <property type="entry name" value="SirA_YedF_YeeD"/>
    <property type="match status" value="1"/>
</dbReference>
<protein>
    <recommendedName>
        <fullName evidence="2">UPF0033 domain-containing protein</fullName>
    </recommendedName>
</protein>
<dbReference type="Pfam" id="PF01206">
    <property type="entry name" value="TusA"/>
    <property type="match status" value="1"/>
</dbReference>